<dbReference type="Proteomes" id="UP000717696">
    <property type="component" value="Unassembled WGS sequence"/>
</dbReference>
<gene>
    <name evidence="1" type="ORF">B0J13DRAFT_679348</name>
</gene>
<proteinExistence type="predicted"/>
<dbReference type="EMBL" id="JAGMUU010000022">
    <property type="protein sequence ID" value="KAH7127798.1"/>
    <property type="molecule type" value="Genomic_DNA"/>
</dbReference>
<dbReference type="InterPro" id="IPR020915">
    <property type="entry name" value="UPF0311"/>
</dbReference>
<keyword evidence="2" id="KW-1185">Reference proteome</keyword>
<evidence type="ECO:0000313" key="1">
    <source>
        <dbReference type="EMBL" id="KAH7127798.1"/>
    </source>
</evidence>
<dbReference type="PANTHER" id="PTHR37315:SF1">
    <property type="entry name" value="UPF0311 PROTEIN BLR7842"/>
    <property type="match status" value="1"/>
</dbReference>
<dbReference type="Gene3D" id="2.40.160.20">
    <property type="match status" value="1"/>
</dbReference>
<comment type="caution">
    <text evidence="1">The sequence shown here is derived from an EMBL/GenBank/DDBJ whole genome shotgun (WGS) entry which is preliminary data.</text>
</comment>
<dbReference type="PANTHER" id="PTHR37315">
    <property type="entry name" value="UPF0311 PROTEIN BLR7842"/>
    <property type="match status" value="1"/>
</dbReference>
<dbReference type="Pfam" id="PF11578">
    <property type="entry name" value="DUF3237"/>
    <property type="match status" value="1"/>
</dbReference>
<protein>
    <submittedName>
        <fullName evidence="1">Uncharacterized protein</fullName>
    </submittedName>
</protein>
<organism evidence="1 2">
    <name type="scientific">Dactylonectria estremocensis</name>
    <dbReference type="NCBI Taxonomy" id="1079267"/>
    <lineage>
        <taxon>Eukaryota</taxon>
        <taxon>Fungi</taxon>
        <taxon>Dikarya</taxon>
        <taxon>Ascomycota</taxon>
        <taxon>Pezizomycotina</taxon>
        <taxon>Sordariomycetes</taxon>
        <taxon>Hypocreomycetidae</taxon>
        <taxon>Hypocreales</taxon>
        <taxon>Nectriaceae</taxon>
        <taxon>Dactylonectria</taxon>
    </lineage>
</organism>
<reference evidence="1" key="1">
    <citation type="journal article" date="2021" name="Nat. Commun.">
        <title>Genetic determinants of endophytism in the Arabidopsis root mycobiome.</title>
        <authorList>
            <person name="Mesny F."/>
            <person name="Miyauchi S."/>
            <person name="Thiergart T."/>
            <person name="Pickel B."/>
            <person name="Atanasova L."/>
            <person name="Karlsson M."/>
            <person name="Huettel B."/>
            <person name="Barry K.W."/>
            <person name="Haridas S."/>
            <person name="Chen C."/>
            <person name="Bauer D."/>
            <person name="Andreopoulos W."/>
            <person name="Pangilinan J."/>
            <person name="LaButti K."/>
            <person name="Riley R."/>
            <person name="Lipzen A."/>
            <person name="Clum A."/>
            <person name="Drula E."/>
            <person name="Henrissat B."/>
            <person name="Kohler A."/>
            <person name="Grigoriev I.V."/>
            <person name="Martin F.M."/>
            <person name="Hacquard S."/>
        </authorList>
    </citation>
    <scope>NUCLEOTIDE SEQUENCE</scope>
    <source>
        <strain evidence="1">MPI-CAGE-AT-0021</strain>
    </source>
</reference>
<accession>A0A9P9DYK9</accession>
<dbReference type="OrthoDB" id="2544694at2759"/>
<evidence type="ECO:0000313" key="2">
    <source>
        <dbReference type="Proteomes" id="UP000717696"/>
    </source>
</evidence>
<name>A0A9P9DYK9_9HYPO</name>
<sequence>MATSHPPKLNHVMHLRAHMAPKSGVAGPQRGGAIRQLAPLTGGHLRGVPGTKAEGLDITLFPGGSDWLLVDTVTNVAHLDVRTHGTNKDDEGIFIHYIGYLKLDEDAAKFQVFSPDAKTTSFGKHDWWSQPNFETNCEKFQWLTTSMFLGRGRWWKGEDGTQAVEYEIFEVTN</sequence>
<dbReference type="AlphaFoldDB" id="A0A9P9DYK9"/>